<keyword evidence="3" id="KW-1185">Reference proteome</keyword>
<reference evidence="3" key="2">
    <citation type="submission" date="2015-01" db="EMBL/GenBank/DDBJ databases">
        <title>Evolutionary Origins and Diversification of the Mycorrhizal Mutualists.</title>
        <authorList>
            <consortium name="DOE Joint Genome Institute"/>
            <consortium name="Mycorrhizal Genomics Consortium"/>
            <person name="Kohler A."/>
            <person name="Kuo A."/>
            <person name="Nagy L.G."/>
            <person name="Floudas D."/>
            <person name="Copeland A."/>
            <person name="Barry K.W."/>
            <person name="Cichocki N."/>
            <person name="Veneault-Fourrey C."/>
            <person name="LaButti K."/>
            <person name="Lindquist E.A."/>
            <person name="Lipzen A."/>
            <person name="Lundell T."/>
            <person name="Morin E."/>
            <person name="Murat C."/>
            <person name="Riley R."/>
            <person name="Ohm R."/>
            <person name="Sun H."/>
            <person name="Tunlid A."/>
            <person name="Henrissat B."/>
            <person name="Grigoriev I.V."/>
            <person name="Hibbett D.S."/>
            <person name="Martin F."/>
        </authorList>
    </citation>
    <scope>NUCLEOTIDE SEQUENCE [LARGE SCALE GENOMIC DNA]</scope>
    <source>
        <strain evidence="3">MAFF 305830</strain>
    </source>
</reference>
<feature type="region of interest" description="Disordered" evidence="1">
    <location>
        <begin position="107"/>
        <end position="126"/>
    </location>
</feature>
<gene>
    <name evidence="2" type="ORF">M408DRAFT_334310</name>
</gene>
<protein>
    <submittedName>
        <fullName evidence="2">Uncharacterized protein</fullName>
    </submittedName>
</protein>
<reference evidence="2 3" key="1">
    <citation type="submission" date="2014-04" db="EMBL/GenBank/DDBJ databases">
        <authorList>
            <consortium name="DOE Joint Genome Institute"/>
            <person name="Kuo A."/>
            <person name="Zuccaro A."/>
            <person name="Kohler A."/>
            <person name="Nagy L.G."/>
            <person name="Floudas D."/>
            <person name="Copeland A."/>
            <person name="Barry K.W."/>
            <person name="Cichocki N."/>
            <person name="Veneault-Fourrey C."/>
            <person name="LaButti K."/>
            <person name="Lindquist E.A."/>
            <person name="Lipzen A."/>
            <person name="Lundell T."/>
            <person name="Morin E."/>
            <person name="Murat C."/>
            <person name="Sun H."/>
            <person name="Tunlid A."/>
            <person name="Henrissat B."/>
            <person name="Grigoriev I.V."/>
            <person name="Hibbett D.S."/>
            <person name="Martin F."/>
            <person name="Nordberg H.P."/>
            <person name="Cantor M.N."/>
            <person name="Hua S.X."/>
        </authorList>
    </citation>
    <scope>NUCLEOTIDE SEQUENCE [LARGE SCALE GENOMIC DNA]</scope>
    <source>
        <strain evidence="2 3">MAFF 305830</strain>
    </source>
</reference>
<dbReference type="OrthoDB" id="8922241at2759"/>
<dbReference type="AlphaFoldDB" id="A0A0C2WPW9"/>
<dbReference type="HOGENOM" id="CLU_1504343_0_0_1"/>
<evidence type="ECO:0000256" key="1">
    <source>
        <dbReference type="SAM" id="MobiDB-lite"/>
    </source>
</evidence>
<organism evidence="2 3">
    <name type="scientific">Serendipita vermifera MAFF 305830</name>
    <dbReference type="NCBI Taxonomy" id="933852"/>
    <lineage>
        <taxon>Eukaryota</taxon>
        <taxon>Fungi</taxon>
        <taxon>Dikarya</taxon>
        <taxon>Basidiomycota</taxon>
        <taxon>Agaricomycotina</taxon>
        <taxon>Agaricomycetes</taxon>
        <taxon>Sebacinales</taxon>
        <taxon>Serendipitaceae</taxon>
        <taxon>Serendipita</taxon>
    </lineage>
</organism>
<name>A0A0C2WPW9_SERVB</name>
<proteinExistence type="predicted"/>
<accession>A0A0C2WPW9</accession>
<sequence>MLIPLIHPDHHISTEELMSTLPLYPHSQQGADTMIPYKSVGPPWSNAHDDGLEFALIPVDFDTVLGEQRSMLAEVVSNHPPDALDRFDIPGGQDIVEDTELCINPGSLSGAGPVTKRPLAPSRSRKSSQGRHVCVVCSRSFDRIQRANDCANRDLGLEPYVCGGECKTMNWYILRLEFI</sequence>
<dbReference type="EMBL" id="KN824580">
    <property type="protein sequence ID" value="KIM19667.1"/>
    <property type="molecule type" value="Genomic_DNA"/>
</dbReference>
<evidence type="ECO:0000313" key="3">
    <source>
        <dbReference type="Proteomes" id="UP000054097"/>
    </source>
</evidence>
<dbReference type="Proteomes" id="UP000054097">
    <property type="component" value="Unassembled WGS sequence"/>
</dbReference>
<evidence type="ECO:0000313" key="2">
    <source>
        <dbReference type="EMBL" id="KIM19667.1"/>
    </source>
</evidence>